<sequence>MTQITALAVHALDSPDQGRPLEARGTYCANAPTVRVGFVLDPKLIVPITRYGLPWLGNYIYWCAPSSRTYVSIRYYGSILPASWKTIQDRLKGAFDRTQVKIQTGGDRIILGGFFVWGDEPDTKGIYIRTLNADNHQQTWGVLGAAISALQDFCLTLDNLGIVPRNLEFRIYDGDTQVGTGDLASARVP</sequence>
<evidence type="ECO:0000313" key="1">
    <source>
        <dbReference type="EMBL" id="KAA6413971.1"/>
    </source>
</evidence>
<proteinExistence type="predicted"/>
<accession>A0A5M8PX24</accession>
<dbReference type="Proteomes" id="UP000324767">
    <property type="component" value="Unassembled WGS sequence"/>
</dbReference>
<evidence type="ECO:0000313" key="2">
    <source>
        <dbReference type="Proteomes" id="UP000324767"/>
    </source>
</evidence>
<reference evidence="1 2" key="1">
    <citation type="submission" date="2019-09" db="EMBL/GenBank/DDBJ databases">
        <title>The hologenome of the rock-dwelling lichen Lasallia pustulata.</title>
        <authorList>
            <person name="Greshake Tzovaras B."/>
            <person name="Segers F."/>
            <person name="Bicker A."/>
            <person name="Dal Grande F."/>
            <person name="Otte J."/>
            <person name="Hankeln T."/>
            <person name="Schmitt I."/>
            <person name="Ebersberger I."/>
        </authorList>
    </citation>
    <scope>NUCLEOTIDE SEQUENCE [LARGE SCALE GENOMIC DNA]</scope>
    <source>
        <strain evidence="1">A1-1</strain>
    </source>
</reference>
<gene>
    <name evidence="1" type="ORF">FRX48_02333</name>
</gene>
<name>A0A5M8PX24_9LECA</name>
<protein>
    <submittedName>
        <fullName evidence="1">Uncharacterized protein</fullName>
    </submittedName>
</protein>
<dbReference type="AlphaFoldDB" id="A0A5M8PX24"/>
<comment type="caution">
    <text evidence="1">The sequence shown here is derived from an EMBL/GenBank/DDBJ whole genome shotgun (WGS) entry which is preliminary data.</text>
</comment>
<dbReference type="EMBL" id="VXIT01000003">
    <property type="protein sequence ID" value="KAA6413971.1"/>
    <property type="molecule type" value="Genomic_DNA"/>
</dbReference>
<organism evidence="1 2">
    <name type="scientific">Lasallia pustulata</name>
    <dbReference type="NCBI Taxonomy" id="136370"/>
    <lineage>
        <taxon>Eukaryota</taxon>
        <taxon>Fungi</taxon>
        <taxon>Dikarya</taxon>
        <taxon>Ascomycota</taxon>
        <taxon>Pezizomycotina</taxon>
        <taxon>Lecanoromycetes</taxon>
        <taxon>OSLEUM clade</taxon>
        <taxon>Umbilicariomycetidae</taxon>
        <taxon>Umbilicariales</taxon>
        <taxon>Umbilicariaceae</taxon>
        <taxon>Lasallia</taxon>
    </lineage>
</organism>
<dbReference type="OrthoDB" id="5294920at2759"/>